<organism evidence="1 2">
    <name type="scientific">Floridaenema aerugineum BLCC-F46</name>
    <dbReference type="NCBI Taxonomy" id="3153654"/>
    <lineage>
        <taxon>Bacteria</taxon>
        <taxon>Bacillati</taxon>
        <taxon>Cyanobacteriota</taxon>
        <taxon>Cyanophyceae</taxon>
        <taxon>Oscillatoriophycideae</taxon>
        <taxon>Aerosakkonematales</taxon>
        <taxon>Aerosakkonemataceae</taxon>
        <taxon>Floridanema</taxon>
        <taxon>Floridanema aerugineum</taxon>
    </lineage>
</organism>
<sequence length="103" mass="11358">MAISLGSLGIRTNSRKLLNTAVELAESRLYFQALADGTVEAHNGKAVRAKLYQQLEEVSDEELLALCHQLLTLIEVGKRSSDRYERIQAAKANKPEVAAADEF</sequence>
<gene>
    <name evidence="1" type="ORF">ACE1CC_23590</name>
</gene>
<evidence type="ECO:0000313" key="2">
    <source>
        <dbReference type="Proteomes" id="UP001576774"/>
    </source>
</evidence>
<keyword evidence="2" id="KW-1185">Reference proteome</keyword>
<accession>A0ABV4XAM2</accession>
<reference evidence="1 2" key="1">
    <citation type="submission" date="2024-09" db="EMBL/GenBank/DDBJ databases">
        <title>Floridaenema gen nov. (Aerosakkonemataceae, Aerosakkonematales ord. nov., Cyanobacteria) from benthic tropical and subtropical fresh waters, with the description of four new species.</title>
        <authorList>
            <person name="Moretto J.A."/>
            <person name="Berthold D.E."/>
            <person name="Lefler F.W."/>
            <person name="Huang I.-S."/>
            <person name="Laughinghouse H. IV."/>
        </authorList>
    </citation>
    <scope>NUCLEOTIDE SEQUENCE [LARGE SCALE GENOMIC DNA]</scope>
    <source>
        <strain evidence="1 2">BLCC-F46</strain>
    </source>
</reference>
<protein>
    <submittedName>
        <fullName evidence="1">Uncharacterized protein</fullName>
    </submittedName>
</protein>
<name>A0ABV4XAM2_9CYAN</name>
<dbReference type="RefSeq" id="WP_413272882.1">
    <property type="nucleotide sequence ID" value="NZ_JBHFNQ010000182.1"/>
</dbReference>
<comment type="caution">
    <text evidence="1">The sequence shown here is derived from an EMBL/GenBank/DDBJ whole genome shotgun (WGS) entry which is preliminary data.</text>
</comment>
<evidence type="ECO:0000313" key="1">
    <source>
        <dbReference type="EMBL" id="MFB2879848.1"/>
    </source>
</evidence>
<proteinExistence type="predicted"/>
<dbReference type="Proteomes" id="UP001576774">
    <property type="component" value="Unassembled WGS sequence"/>
</dbReference>
<dbReference type="EMBL" id="JBHFNQ010000182">
    <property type="protein sequence ID" value="MFB2879848.1"/>
    <property type="molecule type" value="Genomic_DNA"/>
</dbReference>